<dbReference type="Proteomes" id="UP000182882">
    <property type="component" value="Unassembled WGS sequence"/>
</dbReference>
<sequence length="168" mass="18591">MSTKKPQQTINQKRASTDNSQTSSAVLGVAVGEDRYLVPMTEVSEVITIPKLAHVPLTQPWFLGLANVRGNLYGITDLGVYLGKDSSPFNQKSRILLASPTDKLYGGFIVNSMLGIRSLSEFTPVKAVRKKLPQGAIKPYKDAEGRLWQELSLFVLIREEKFLQIARG</sequence>
<dbReference type="GO" id="GO:0007165">
    <property type="term" value="P:signal transduction"/>
    <property type="evidence" value="ECO:0007669"/>
    <property type="project" value="InterPro"/>
</dbReference>
<reference evidence="4" key="1">
    <citation type="submission" date="2016-10" db="EMBL/GenBank/DDBJ databases">
        <authorList>
            <person name="Varghese N."/>
            <person name="Submissions S."/>
        </authorList>
    </citation>
    <scope>NUCLEOTIDE SEQUENCE [LARGE SCALE GENOMIC DNA]</scope>
    <source>
        <strain evidence="4">Nm10</strain>
    </source>
</reference>
<dbReference type="Pfam" id="PF01584">
    <property type="entry name" value="CheW"/>
    <property type="match status" value="1"/>
</dbReference>
<dbReference type="InterPro" id="IPR036061">
    <property type="entry name" value="CheW-like_dom_sf"/>
</dbReference>
<dbReference type="PANTHER" id="PTHR22617:SF43">
    <property type="entry name" value="PROTEIN PILI"/>
    <property type="match status" value="1"/>
</dbReference>
<dbReference type="EMBL" id="FNLN01000013">
    <property type="protein sequence ID" value="SDT94971.1"/>
    <property type="molecule type" value="Genomic_DNA"/>
</dbReference>
<feature type="domain" description="CheW-like" evidence="2">
    <location>
        <begin position="23"/>
        <end position="162"/>
    </location>
</feature>
<protein>
    <submittedName>
        <fullName evidence="3">CheW protein</fullName>
    </submittedName>
</protein>
<dbReference type="SMART" id="SM00260">
    <property type="entry name" value="CheW"/>
    <property type="match status" value="1"/>
</dbReference>
<dbReference type="AlphaFoldDB" id="A0A1H2EIS0"/>
<dbReference type="SUPFAM" id="SSF50341">
    <property type="entry name" value="CheW-like"/>
    <property type="match status" value="1"/>
</dbReference>
<accession>A0A1H2EIS0</accession>
<feature type="region of interest" description="Disordered" evidence="1">
    <location>
        <begin position="1"/>
        <end position="21"/>
    </location>
</feature>
<name>A0A1H2EIS0_9PROT</name>
<dbReference type="Gene3D" id="2.40.50.180">
    <property type="entry name" value="CheA-289, Domain 4"/>
    <property type="match status" value="1"/>
</dbReference>
<dbReference type="GO" id="GO:0006935">
    <property type="term" value="P:chemotaxis"/>
    <property type="evidence" value="ECO:0007669"/>
    <property type="project" value="InterPro"/>
</dbReference>
<evidence type="ECO:0000259" key="2">
    <source>
        <dbReference type="PROSITE" id="PS50851"/>
    </source>
</evidence>
<dbReference type="RefSeq" id="WP_062558018.1">
    <property type="nucleotide sequence ID" value="NZ_CP013341.1"/>
</dbReference>
<dbReference type="GO" id="GO:0005829">
    <property type="term" value="C:cytosol"/>
    <property type="evidence" value="ECO:0007669"/>
    <property type="project" value="TreeGrafter"/>
</dbReference>
<evidence type="ECO:0000313" key="4">
    <source>
        <dbReference type="Proteomes" id="UP000182882"/>
    </source>
</evidence>
<dbReference type="PANTHER" id="PTHR22617">
    <property type="entry name" value="CHEMOTAXIS SENSOR HISTIDINE KINASE-RELATED"/>
    <property type="match status" value="1"/>
</dbReference>
<organism evidence="3 4">
    <name type="scientific">Nitrosomonas ureae</name>
    <dbReference type="NCBI Taxonomy" id="44577"/>
    <lineage>
        <taxon>Bacteria</taxon>
        <taxon>Pseudomonadati</taxon>
        <taxon>Pseudomonadota</taxon>
        <taxon>Betaproteobacteria</taxon>
        <taxon>Nitrosomonadales</taxon>
        <taxon>Nitrosomonadaceae</taxon>
        <taxon>Nitrosomonas</taxon>
    </lineage>
</organism>
<dbReference type="InterPro" id="IPR039315">
    <property type="entry name" value="CheW"/>
</dbReference>
<dbReference type="InterPro" id="IPR002545">
    <property type="entry name" value="CheW-lke_dom"/>
</dbReference>
<dbReference type="PROSITE" id="PS50851">
    <property type="entry name" value="CHEW"/>
    <property type="match status" value="1"/>
</dbReference>
<dbReference type="KEGG" id="nur:ATY38_03170"/>
<evidence type="ECO:0000256" key="1">
    <source>
        <dbReference type="SAM" id="MobiDB-lite"/>
    </source>
</evidence>
<keyword evidence="4" id="KW-1185">Reference proteome</keyword>
<gene>
    <name evidence="3" type="ORF">SAMN05216406_11312</name>
</gene>
<evidence type="ECO:0000313" key="3">
    <source>
        <dbReference type="EMBL" id="SDT94971.1"/>
    </source>
</evidence>
<proteinExistence type="predicted"/>